<accession>A0A0F9I9K2</accession>
<dbReference type="AlphaFoldDB" id="A0A0F9I9K2"/>
<reference evidence="1" key="1">
    <citation type="journal article" date="2015" name="Nature">
        <title>Complex archaea that bridge the gap between prokaryotes and eukaryotes.</title>
        <authorList>
            <person name="Spang A."/>
            <person name="Saw J.H."/>
            <person name="Jorgensen S.L."/>
            <person name="Zaremba-Niedzwiedzka K."/>
            <person name="Martijn J."/>
            <person name="Lind A.E."/>
            <person name="van Eijk R."/>
            <person name="Schleper C."/>
            <person name="Guy L."/>
            <person name="Ettema T.J."/>
        </authorList>
    </citation>
    <scope>NUCLEOTIDE SEQUENCE</scope>
</reference>
<gene>
    <name evidence="1" type="ORF">LCGC14_1606580</name>
</gene>
<proteinExistence type="predicted"/>
<comment type="caution">
    <text evidence="1">The sequence shown here is derived from an EMBL/GenBank/DDBJ whole genome shotgun (WGS) entry which is preliminary data.</text>
</comment>
<name>A0A0F9I9K2_9ZZZZ</name>
<sequence length="56" mass="6277">MKLNILKVGVTIEHEGETLLIFDGDMPLDCVVVFMDKDSWAKLKEEIPSAWAEGLT</sequence>
<organism evidence="1">
    <name type="scientific">marine sediment metagenome</name>
    <dbReference type="NCBI Taxonomy" id="412755"/>
    <lineage>
        <taxon>unclassified sequences</taxon>
        <taxon>metagenomes</taxon>
        <taxon>ecological metagenomes</taxon>
    </lineage>
</organism>
<evidence type="ECO:0000313" key="1">
    <source>
        <dbReference type="EMBL" id="KKM24286.1"/>
    </source>
</evidence>
<dbReference type="EMBL" id="LAZR01012953">
    <property type="protein sequence ID" value="KKM24286.1"/>
    <property type="molecule type" value="Genomic_DNA"/>
</dbReference>
<protein>
    <submittedName>
        <fullName evidence="1">Uncharacterized protein</fullName>
    </submittedName>
</protein>